<gene>
    <name evidence="5" type="ORF">PARMNEM_LOCUS14007</name>
</gene>
<comment type="similarity">
    <text evidence="1">Belongs to the acetyl-CoA hydrolase/transferase family.</text>
</comment>
<dbReference type="AlphaFoldDB" id="A0AAV1LHM2"/>
<dbReference type="Gene3D" id="3.30.750.70">
    <property type="entry name" value="4-hydroxybutyrate coenzyme like domains"/>
    <property type="match status" value="1"/>
</dbReference>
<evidence type="ECO:0000256" key="2">
    <source>
        <dbReference type="ARBA" id="ARBA00022679"/>
    </source>
</evidence>
<evidence type="ECO:0000313" key="6">
    <source>
        <dbReference type="Proteomes" id="UP001314205"/>
    </source>
</evidence>
<dbReference type="SUPFAM" id="SSF100950">
    <property type="entry name" value="NagB/RpiA/CoA transferase-like"/>
    <property type="match status" value="2"/>
</dbReference>
<proteinExistence type="inferred from homology"/>
<dbReference type="FunFam" id="3.40.1080.20:FF:000002">
    <property type="entry name" value="Acetyl-CoA hydrolase/transferase"/>
    <property type="match status" value="1"/>
</dbReference>
<dbReference type="GO" id="GO:0006083">
    <property type="term" value="P:acetate metabolic process"/>
    <property type="evidence" value="ECO:0007669"/>
    <property type="project" value="InterPro"/>
</dbReference>
<dbReference type="InterPro" id="IPR037171">
    <property type="entry name" value="NagB/RpiA_transferase-like"/>
</dbReference>
<name>A0AAV1LHM2_9NEOP</name>
<evidence type="ECO:0000259" key="3">
    <source>
        <dbReference type="Pfam" id="PF02550"/>
    </source>
</evidence>
<dbReference type="Gene3D" id="3.40.1080.10">
    <property type="entry name" value="Glutaconate Coenzyme A-transferase"/>
    <property type="match status" value="1"/>
</dbReference>
<evidence type="ECO:0008006" key="7">
    <source>
        <dbReference type="Google" id="ProtNLM"/>
    </source>
</evidence>
<dbReference type="Pfam" id="PF13336">
    <property type="entry name" value="AcetylCoA_hyd_C"/>
    <property type="match status" value="1"/>
</dbReference>
<dbReference type="InterPro" id="IPR038460">
    <property type="entry name" value="AcetylCoA_hyd_C_sf"/>
</dbReference>
<dbReference type="InterPro" id="IPR046433">
    <property type="entry name" value="ActCoA_hydro"/>
</dbReference>
<evidence type="ECO:0000259" key="4">
    <source>
        <dbReference type="Pfam" id="PF13336"/>
    </source>
</evidence>
<organism evidence="5 6">
    <name type="scientific">Parnassius mnemosyne</name>
    <name type="common">clouded apollo</name>
    <dbReference type="NCBI Taxonomy" id="213953"/>
    <lineage>
        <taxon>Eukaryota</taxon>
        <taxon>Metazoa</taxon>
        <taxon>Ecdysozoa</taxon>
        <taxon>Arthropoda</taxon>
        <taxon>Hexapoda</taxon>
        <taxon>Insecta</taxon>
        <taxon>Pterygota</taxon>
        <taxon>Neoptera</taxon>
        <taxon>Endopterygota</taxon>
        <taxon>Lepidoptera</taxon>
        <taxon>Glossata</taxon>
        <taxon>Ditrysia</taxon>
        <taxon>Papilionoidea</taxon>
        <taxon>Papilionidae</taxon>
        <taxon>Parnassiinae</taxon>
        <taxon>Parnassini</taxon>
        <taxon>Parnassius</taxon>
        <taxon>Driopa</taxon>
    </lineage>
</organism>
<dbReference type="GO" id="GO:0008775">
    <property type="term" value="F:acetate CoA-transferase activity"/>
    <property type="evidence" value="ECO:0007669"/>
    <property type="project" value="InterPro"/>
</dbReference>
<dbReference type="PANTHER" id="PTHR21432">
    <property type="entry name" value="ACETYL-COA HYDROLASE-RELATED"/>
    <property type="match status" value="1"/>
</dbReference>
<feature type="domain" description="Acetyl-CoA hydrolase/transferase C-terminal" evidence="4">
    <location>
        <begin position="316"/>
        <end position="470"/>
    </location>
</feature>
<keyword evidence="2" id="KW-0808">Transferase</keyword>
<reference evidence="5 6" key="1">
    <citation type="submission" date="2023-11" db="EMBL/GenBank/DDBJ databases">
        <authorList>
            <person name="Hedman E."/>
            <person name="Englund M."/>
            <person name="Stromberg M."/>
            <person name="Nyberg Akerstrom W."/>
            <person name="Nylinder S."/>
            <person name="Jareborg N."/>
            <person name="Kallberg Y."/>
            <person name="Kronander E."/>
        </authorList>
    </citation>
    <scope>NUCLEOTIDE SEQUENCE [LARGE SCALE GENOMIC DNA]</scope>
</reference>
<dbReference type="Gene3D" id="3.40.1080.20">
    <property type="entry name" value="Acetyl-CoA hydrolase/transferase C-terminal domain"/>
    <property type="match status" value="1"/>
</dbReference>
<sequence length="480" mass="52253">MSVMGKVVIPNFSSCNLVKIGAALQAVKSNRNYFTYTQELSQPLDRKPECVTAQEAFQKCLKSGQTVYSQGAAATPVPLLNAMTEVGKAGCMRDIKVVHMHTEKEAAYVAPECKDIFRSVSLFMAANVRKSVAEGRSDAIPIFLQDIPKLFHRKIIQPDIAVIQVSPPDQHGYCSLGTSVDCVRAALVNSKIIIAQVNVHMPRTFGDAIIHMSHIDYAVEDNTPLPEHGSKGPASPEETKIGQLIGDNLVEDGATLQMGIGSIPDAVLFALKNHKDLGIHSEMFSVGVIDLVKRGCVTNNKKKTHKGRIVGSFLVGNRELYNFVDNNPFIEMLEIDYVNNTHIVSLQPTMTAINSCIEVDLTGQVCADSIGTRMYSGFGGQVDFIRGAAESVDGKGKPIIALVSTTKKGESKIVPTLKVGAGVVTTRAHVHYVVTEQGIAYLFGKTLRQRAYELIKIAHPDHREALEKAAFERLKCMPAP</sequence>
<evidence type="ECO:0000313" key="5">
    <source>
        <dbReference type="EMBL" id="CAK1594370.1"/>
    </source>
</evidence>
<dbReference type="PANTHER" id="PTHR21432:SF20">
    <property type="entry name" value="ACETYL-COA HYDROLASE"/>
    <property type="match status" value="1"/>
</dbReference>
<dbReference type="Pfam" id="PF02550">
    <property type="entry name" value="AcetylCoA_hydro"/>
    <property type="match status" value="1"/>
</dbReference>
<dbReference type="InterPro" id="IPR026888">
    <property type="entry name" value="AcetylCoA_hyd_C"/>
</dbReference>
<dbReference type="EMBL" id="CAVLGL010000090">
    <property type="protein sequence ID" value="CAK1594370.1"/>
    <property type="molecule type" value="Genomic_DNA"/>
</dbReference>
<keyword evidence="6" id="KW-1185">Reference proteome</keyword>
<protein>
    <recommendedName>
        <fullName evidence="7">Acetyl-CoA hydrolase</fullName>
    </recommendedName>
</protein>
<dbReference type="GO" id="GO:0005739">
    <property type="term" value="C:mitochondrion"/>
    <property type="evidence" value="ECO:0007669"/>
    <property type="project" value="TreeGrafter"/>
</dbReference>
<evidence type="ECO:0000256" key="1">
    <source>
        <dbReference type="ARBA" id="ARBA00009632"/>
    </source>
</evidence>
<comment type="caution">
    <text evidence="5">The sequence shown here is derived from an EMBL/GenBank/DDBJ whole genome shotgun (WGS) entry which is preliminary data.</text>
</comment>
<feature type="domain" description="Acetyl-CoA hydrolase/transferase N-terminal" evidence="3">
    <location>
        <begin position="72"/>
        <end position="222"/>
    </location>
</feature>
<dbReference type="Proteomes" id="UP001314205">
    <property type="component" value="Unassembled WGS sequence"/>
</dbReference>
<accession>A0AAV1LHM2</accession>
<dbReference type="InterPro" id="IPR003702">
    <property type="entry name" value="ActCoA_hydro_N"/>
</dbReference>